<comment type="caution">
    <text evidence="3">The sequence shown here is derived from an EMBL/GenBank/DDBJ whole genome shotgun (WGS) entry which is preliminary data.</text>
</comment>
<feature type="transmembrane region" description="Helical" evidence="2">
    <location>
        <begin position="49"/>
        <end position="67"/>
    </location>
</feature>
<feature type="compositionally biased region" description="Polar residues" evidence="1">
    <location>
        <begin position="1"/>
        <end position="11"/>
    </location>
</feature>
<feature type="region of interest" description="Disordered" evidence="1">
    <location>
        <begin position="1"/>
        <end position="43"/>
    </location>
</feature>
<keyword evidence="2" id="KW-0812">Transmembrane</keyword>
<evidence type="ECO:0000256" key="2">
    <source>
        <dbReference type="SAM" id="Phobius"/>
    </source>
</evidence>
<organism evidence="3 4">
    <name type="scientific">Datura stramonium</name>
    <name type="common">Jimsonweed</name>
    <name type="synonym">Common thornapple</name>
    <dbReference type="NCBI Taxonomy" id="4076"/>
    <lineage>
        <taxon>Eukaryota</taxon>
        <taxon>Viridiplantae</taxon>
        <taxon>Streptophyta</taxon>
        <taxon>Embryophyta</taxon>
        <taxon>Tracheophyta</taxon>
        <taxon>Spermatophyta</taxon>
        <taxon>Magnoliopsida</taxon>
        <taxon>eudicotyledons</taxon>
        <taxon>Gunneridae</taxon>
        <taxon>Pentapetalae</taxon>
        <taxon>asterids</taxon>
        <taxon>lamiids</taxon>
        <taxon>Solanales</taxon>
        <taxon>Solanaceae</taxon>
        <taxon>Solanoideae</taxon>
        <taxon>Datureae</taxon>
        <taxon>Datura</taxon>
    </lineage>
</organism>
<evidence type="ECO:0000313" key="4">
    <source>
        <dbReference type="Proteomes" id="UP000823775"/>
    </source>
</evidence>
<protein>
    <recommendedName>
        <fullName evidence="5">Transmembrane protein</fullName>
    </recommendedName>
</protein>
<dbReference type="EMBL" id="JACEIK010000236">
    <property type="protein sequence ID" value="MCD7453035.1"/>
    <property type="molecule type" value="Genomic_DNA"/>
</dbReference>
<feature type="non-terminal residue" evidence="3">
    <location>
        <position position="100"/>
    </location>
</feature>
<dbReference type="Proteomes" id="UP000823775">
    <property type="component" value="Unassembled WGS sequence"/>
</dbReference>
<reference evidence="3 4" key="1">
    <citation type="journal article" date="2021" name="BMC Genomics">
        <title>Datura genome reveals duplications of psychoactive alkaloid biosynthetic genes and high mutation rate following tissue culture.</title>
        <authorList>
            <person name="Rajewski A."/>
            <person name="Carter-House D."/>
            <person name="Stajich J."/>
            <person name="Litt A."/>
        </authorList>
    </citation>
    <scope>NUCLEOTIDE SEQUENCE [LARGE SCALE GENOMIC DNA]</scope>
    <source>
        <strain evidence="3">AR-01</strain>
    </source>
</reference>
<proteinExistence type="predicted"/>
<accession>A0ABS8S448</accession>
<name>A0ABS8S448_DATST</name>
<keyword evidence="2" id="KW-1133">Transmembrane helix</keyword>
<keyword evidence="4" id="KW-1185">Reference proteome</keyword>
<evidence type="ECO:0008006" key="5">
    <source>
        <dbReference type="Google" id="ProtNLM"/>
    </source>
</evidence>
<evidence type="ECO:0000256" key="1">
    <source>
        <dbReference type="SAM" id="MobiDB-lite"/>
    </source>
</evidence>
<evidence type="ECO:0000313" key="3">
    <source>
        <dbReference type="EMBL" id="MCD7453035.1"/>
    </source>
</evidence>
<gene>
    <name evidence="3" type="ORF">HAX54_019398</name>
</gene>
<feature type="compositionally biased region" description="Gly residues" evidence="1">
    <location>
        <begin position="29"/>
        <end position="38"/>
    </location>
</feature>
<keyword evidence="2" id="KW-0472">Membrane</keyword>
<sequence>MKSRCRCSNSTTKRRKREVRNSEKEKCGGCLGNNGGSSDGENEGEEMKLVVLWWLVGFEFMVVFIGCERREGKRRTKGRRWMQHPMTGDKDGKVAGFWLD</sequence>